<evidence type="ECO:0000313" key="2">
    <source>
        <dbReference type="EMBL" id="KEA63376.1"/>
    </source>
</evidence>
<dbReference type="STRING" id="1232683.ADIMK_2413"/>
<keyword evidence="3" id="KW-1185">Reference proteome</keyword>
<dbReference type="Proteomes" id="UP000028252">
    <property type="component" value="Unassembled WGS sequence"/>
</dbReference>
<evidence type="ECO:0000256" key="1">
    <source>
        <dbReference type="SAM" id="MobiDB-lite"/>
    </source>
</evidence>
<protein>
    <submittedName>
        <fullName evidence="2">Uncharacterized protein</fullName>
    </submittedName>
</protein>
<feature type="compositionally biased region" description="Polar residues" evidence="1">
    <location>
        <begin position="1"/>
        <end position="10"/>
    </location>
</feature>
<dbReference type="EMBL" id="JMQN01000038">
    <property type="protein sequence ID" value="KEA63376.1"/>
    <property type="molecule type" value="Genomic_DNA"/>
</dbReference>
<name>A0A081FXX1_9GAMM</name>
<proteinExistence type="predicted"/>
<feature type="region of interest" description="Disordered" evidence="1">
    <location>
        <begin position="1"/>
        <end position="50"/>
    </location>
</feature>
<organism evidence="2 3">
    <name type="scientific">Marinobacterium lacunae</name>
    <dbReference type="NCBI Taxonomy" id="1232683"/>
    <lineage>
        <taxon>Bacteria</taxon>
        <taxon>Pseudomonadati</taxon>
        <taxon>Pseudomonadota</taxon>
        <taxon>Gammaproteobacteria</taxon>
        <taxon>Oceanospirillales</taxon>
        <taxon>Oceanospirillaceae</taxon>
        <taxon>Marinobacterium</taxon>
    </lineage>
</organism>
<gene>
    <name evidence="2" type="ORF">ADIMK_2413</name>
</gene>
<evidence type="ECO:0000313" key="3">
    <source>
        <dbReference type="Proteomes" id="UP000028252"/>
    </source>
</evidence>
<sequence>MIKITSTGGPINTLYPSKHASEDSSFSELLAQQTARSRQHDERDEEGGDYLLETEADALQPQAEEEDAREELIKLLSMSTAERIRYMMLKDMGLTEESLEALPLGEQQRIEAKIEAEIKRQLGGDYDKTEAMRQV</sequence>
<dbReference type="RefSeq" id="WP_051692909.1">
    <property type="nucleotide sequence ID" value="NZ_JMQN01000038.1"/>
</dbReference>
<dbReference type="AlphaFoldDB" id="A0A081FXX1"/>
<accession>A0A081FXX1</accession>
<feature type="compositionally biased region" description="Polar residues" evidence="1">
    <location>
        <begin position="23"/>
        <end position="36"/>
    </location>
</feature>
<comment type="caution">
    <text evidence="2">The sequence shown here is derived from an EMBL/GenBank/DDBJ whole genome shotgun (WGS) entry which is preliminary data.</text>
</comment>
<dbReference type="PATRIC" id="fig|1232683.4.peg.2366"/>
<dbReference type="OrthoDB" id="6120833at2"/>
<reference evidence="2 3" key="1">
    <citation type="submission" date="2014-04" db="EMBL/GenBank/DDBJ databases">
        <title>Marinobacterium kochiensis sp. nov., isolated from sediment sample collected from Kochi backwaters in Kerala, India.</title>
        <authorList>
            <person name="Singh A."/>
            <person name="Pinnaka A.K."/>
        </authorList>
    </citation>
    <scope>NUCLEOTIDE SEQUENCE [LARGE SCALE GENOMIC DNA]</scope>
    <source>
        <strain evidence="2 3">AK27</strain>
    </source>
</reference>